<dbReference type="PANTHER" id="PTHR39321">
    <property type="entry name" value="NICOTINATE-NUCLEOTIDE ADENYLYLTRANSFERASE-RELATED"/>
    <property type="match status" value="1"/>
</dbReference>
<evidence type="ECO:0000256" key="6">
    <source>
        <dbReference type="ARBA" id="ARBA00022741"/>
    </source>
</evidence>
<keyword evidence="7 10" id="KW-0067">ATP-binding</keyword>
<dbReference type="RefSeq" id="WP_390199432.1">
    <property type="nucleotide sequence ID" value="NZ_JBHSDV010000003.1"/>
</dbReference>
<keyword evidence="6 10" id="KW-0547">Nucleotide-binding</keyword>
<evidence type="ECO:0000256" key="2">
    <source>
        <dbReference type="ARBA" id="ARBA00005019"/>
    </source>
</evidence>
<evidence type="ECO:0000256" key="4">
    <source>
        <dbReference type="ARBA" id="ARBA00022679"/>
    </source>
</evidence>
<dbReference type="CDD" id="cd02165">
    <property type="entry name" value="NMNAT"/>
    <property type="match status" value="1"/>
</dbReference>
<dbReference type="HAMAP" id="MF_00244">
    <property type="entry name" value="NaMN_adenylyltr"/>
    <property type="match status" value="1"/>
</dbReference>
<evidence type="ECO:0000256" key="7">
    <source>
        <dbReference type="ARBA" id="ARBA00022840"/>
    </source>
</evidence>
<keyword evidence="4 10" id="KW-0808">Transferase</keyword>
<evidence type="ECO:0000256" key="9">
    <source>
        <dbReference type="ARBA" id="ARBA00048721"/>
    </source>
</evidence>
<dbReference type="Gene3D" id="3.40.50.620">
    <property type="entry name" value="HUPs"/>
    <property type="match status" value="1"/>
</dbReference>
<feature type="domain" description="Cytidyltransferase-like" evidence="11">
    <location>
        <begin position="6"/>
        <end position="161"/>
    </location>
</feature>
<proteinExistence type="inferred from homology"/>
<keyword evidence="5 10" id="KW-0548">Nucleotidyltransferase</keyword>
<dbReference type="EMBL" id="JBHSDV010000003">
    <property type="protein sequence ID" value="MFC4388431.1"/>
    <property type="molecule type" value="Genomic_DNA"/>
</dbReference>
<sequence>MRKIGLLGGTFDPPHYGHLLMAEQVKEQLHLDEIWFMPNQQPPHKNNAKTDGQTRLKMIDLAIQDNHAFKTEGIELKRSGKSYTIDTIRQLREMYPSTTFYFIIGGDMVEYLPKWHAIDELIQLVTFIGVNRKGYKRETEYPVIEVDIPTIELSSTMIREKVKNNQSIQYTTPKVVVEFIHQKKLYK</sequence>
<comment type="pathway">
    <text evidence="2 10">Cofactor biosynthesis; NAD(+) biosynthesis; deamido-NAD(+) from nicotinate D-ribonucleotide: step 1/1.</text>
</comment>
<dbReference type="NCBIfam" id="NF000840">
    <property type="entry name" value="PRK00071.1-3"/>
    <property type="match status" value="1"/>
</dbReference>
<keyword evidence="8 10" id="KW-0520">NAD</keyword>
<evidence type="ECO:0000256" key="3">
    <source>
        <dbReference type="ARBA" id="ARBA00022642"/>
    </source>
</evidence>
<keyword evidence="13" id="KW-1185">Reference proteome</keyword>
<evidence type="ECO:0000256" key="10">
    <source>
        <dbReference type="HAMAP-Rule" id="MF_00244"/>
    </source>
</evidence>
<evidence type="ECO:0000259" key="11">
    <source>
        <dbReference type="Pfam" id="PF01467"/>
    </source>
</evidence>
<protein>
    <recommendedName>
        <fullName evidence="10">Probable nicotinate-nucleotide adenylyltransferase</fullName>
        <ecNumber evidence="10">2.7.7.18</ecNumber>
    </recommendedName>
    <alternativeName>
        <fullName evidence="10">Deamido-NAD(+) diphosphorylase</fullName>
    </alternativeName>
    <alternativeName>
        <fullName evidence="10">Deamido-NAD(+) pyrophosphorylase</fullName>
    </alternativeName>
    <alternativeName>
        <fullName evidence="10">Nicotinate mononucleotide adenylyltransferase</fullName>
        <shortName evidence="10">NaMN adenylyltransferase</shortName>
    </alternativeName>
</protein>
<dbReference type="Pfam" id="PF01467">
    <property type="entry name" value="CTP_transf_like"/>
    <property type="match status" value="1"/>
</dbReference>
<evidence type="ECO:0000256" key="5">
    <source>
        <dbReference type="ARBA" id="ARBA00022695"/>
    </source>
</evidence>
<comment type="function">
    <text evidence="1 10">Catalyzes the reversible adenylation of nicotinate mononucleotide (NaMN) to nicotinic acid adenine dinucleotide (NaAD).</text>
</comment>
<comment type="catalytic activity">
    <reaction evidence="9 10">
        <text>nicotinate beta-D-ribonucleotide + ATP + H(+) = deamido-NAD(+) + diphosphate</text>
        <dbReference type="Rhea" id="RHEA:22860"/>
        <dbReference type="ChEBI" id="CHEBI:15378"/>
        <dbReference type="ChEBI" id="CHEBI:30616"/>
        <dbReference type="ChEBI" id="CHEBI:33019"/>
        <dbReference type="ChEBI" id="CHEBI:57502"/>
        <dbReference type="ChEBI" id="CHEBI:58437"/>
        <dbReference type="EC" id="2.7.7.18"/>
    </reaction>
</comment>
<dbReference type="NCBIfam" id="TIGR00482">
    <property type="entry name" value="nicotinate (nicotinamide) nucleotide adenylyltransferase"/>
    <property type="match status" value="1"/>
</dbReference>
<dbReference type="PANTHER" id="PTHR39321:SF3">
    <property type="entry name" value="PHOSPHOPANTETHEINE ADENYLYLTRANSFERASE"/>
    <property type="match status" value="1"/>
</dbReference>
<comment type="similarity">
    <text evidence="10">Belongs to the NadD family.</text>
</comment>
<evidence type="ECO:0000313" key="13">
    <source>
        <dbReference type="Proteomes" id="UP001595880"/>
    </source>
</evidence>
<reference evidence="13" key="1">
    <citation type="journal article" date="2019" name="Int. J. Syst. Evol. Microbiol.">
        <title>The Global Catalogue of Microorganisms (GCM) 10K type strain sequencing project: providing services to taxonomists for standard genome sequencing and annotation.</title>
        <authorList>
            <consortium name="The Broad Institute Genomics Platform"/>
            <consortium name="The Broad Institute Genome Sequencing Center for Infectious Disease"/>
            <person name="Wu L."/>
            <person name="Ma J."/>
        </authorList>
    </citation>
    <scope>NUCLEOTIDE SEQUENCE [LARGE SCALE GENOMIC DNA]</scope>
    <source>
        <strain evidence="13">KACC 14058</strain>
    </source>
</reference>
<organism evidence="12 13">
    <name type="scientific">Gracilibacillus marinus</name>
    <dbReference type="NCBI Taxonomy" id="630535"/>
    <lineage>
        <taxon>Bacteria</taxon>
        <taxon>Bacillati</taxon>
        <taxon>Bacillota</taxon>
        <taxon>Bacilli</taxon>
        <taxon>Bacillales</taxon>
        <taxon>Bacillaceae</taxon>
        <taxon>Gracilibacillus</taxon>
    </lineage>
</organism>
<evidence type="ECO:0000313" key="12">
    <source>
        <dbReference type="EMBL" id="MFC4388431.1"/>
    </source>
</evidence>
<dbReference type="EC" id="2.7.7.18" evidence="10"/>
<evidence type="ECO:0000256" key="1">
    <source>
        <dbReference type="ARBA" id="ARBA00002324"/>
    </source>
</evidence>
<dbReference type="NCBIfam" id="NF000841">
    <property type="entry name" value="PRK00071.1-4"/>
    <property type="match status" value="1"/>
</dbReference>
<dbReference type="GO" id="GO:0004515">
    <property type="term" value="F:nicotinate-nucleotide adenylyltransferase activity"/>
    <property type="evidence" value="ECO:0007669"/>
    <property type="project" value="UniProtKB-EC"/>
</dbReference>
<dbReference type="SUPFAM" id="SSF52374">
    <property type="entry name" value="Nucleotidylyl transferase"/>
    <property type="match status" value="1"/>
</dbReference>
<dbReference type="InterPro" id="IPR014729">
    <property type="entry name" value="Rossmann-like_a/b/a_fold"/>
</dbReference>
<dbReference type="InterPro" id="IPR005248">
    <property type="entry name" value="NadD/NMNAT"/>
</dbReference>
<name>A0ABV8VV79_9BACI</name>
<dbReference type="Proteomes" id="UP001595880">
    <property type="component" value="Unassembled WGS sequence"/>
</dbReference>
<comment type="caution">
    <text evidence="12">The sequence shown here is derived from an EMBL/GenBank/DDBJ whole genome shotgun (WGS) entry which is preliminary data.</text>
</comment>
<evidence type="ECO:0000256" key="8">
    <source>
        <dbReference type="ARBA" id="ARBA00023027"/>
    </source>
</evidence>
<keyword evidence="3 10" id="KW-0662">Pyridine nucleotide biosynthesis</keyword>
<gene>
    <name evidence="10" type="primary">nadD</name>
    <name evidence="12" type="ORF">ACFOZ1_11535</name>
</gene>
<accession>A0ABV8VV79</accession>
<dbReference type="NCBIfam" id="TIGR00125">
    <property type="entry name" value="cyt_tran_rel"/>
    <property type="match status" value="1"/>
</dbReference>
<dbReference type="InterPro" id="IPR004821">
    <property type="entry name" value="Cyt_trans-like"/>
</dbReference>